<accession>A0ACB8XDT0</accession>
<sequence>MGCRVRDEDEDDGWNNGSEGEESEAPSVWSEGDEGSEDDWFVEESRVEEKKKDDQDRGNIDGGEVQSVRKTQLTGKPSGEVPEKEEEVETSKEKGDKLSCAINGDGELVPEVQVHREKKSINEQNQIKVNLVSKTNGSSSGLLGNSNHGPYFNTQGNLMDQGKSDGPPVPKLGEKSDMAPKSKSTNFANSGGTVRGVDGKKGIAETKIEEKVVGKEKRFVVDGISDWICGCKIRVTAYLGRSMAPDMSASVLHCGPVVGELWCSDWG</sequence>
<name>A0ACB8XDT0_ARCLA</name>
<evidence type="ECO:0000313" key="1">
    <source>
        <dbReference type="EMBL" id="KAI3665332.1"/>
    </source>
</evidence>
<keyword evidence="2" id="KW-1185">Reference proteome</keyword>
<comment type="caution">
    <text evidence="1">The sequence shown here is derived from an EMBL/GenBank/DDBJ whole genome shotgun (WGS) entry which is preliminary data.</text>
</comment>
<gene>
    <name evidence="1" type="ORF">L6452_43956</name>
</gene>
<reference evidence="1 2" key="2">
    <citation type="journal article" date="2022" name="Mol. Ecol. Resour.">
        <title>The genomes of chicory, endive, great burdock and yacon provide insights into Asteraceae paleo-polyploidization history and plant inulin production.</title>
        <authorList>
            <person name="Fan W."/>
            <person name="Wang S."/>
            <person name="Wang H."/>
            <person name="Wang A."/>
            <person name="Jiang F."/>
            <person name="Liu H."/>
            <person name="Zhao H."/>
            <person name="Xu D."/>
            <person name="Zhang Y."/>
        </authorList>
    </citation>
    <scope>NUCLEOTIDE SEQUENCE [LARGE SCALE GENOMIC DNA]</scope>
    <source>
        <strain evidence="2">cv. Niubang</strain>
    </source>
</reference>
<reference evidence="2" key="1">
    <citation type="journal article" date="2022" name="Mol. Ecol. Resour.">
        <title>The genomes of chicory, endive, great burdock and yacon provide insights into Asteraceae palaeo-polyploidization history and plant inulin production.</title>
        <authorList>
            <person name="Fan W."/>
            <person name="Wang S."/>
            <person name="Wang H."/>
            <person name="Wang A."/>
            <person name="Jiang F."/>
            <person name="Liu H."/>
            <person name="Zhao H."/>
            <person name="Xu D."/>
            <person name="Zhang Y."/>
        </authorList>
    </citation>
    <scope>NUCLEOTIDE SEQUENCE [LARGE SCALE GENOMIC DNA]</scope>
    <source>
        <strain evidence="2">cv. Niubang</strain>
    </source>
</reference>
<protein>
    <submittedName>
        <fullName evidence="1">Uncharacterized protein</fullName>
    </submittedName>
</protein>
<proteinExistence type="predicted"/>
<organism evidence="1 2">
    <name type="scientific">Arctium lappa</name>
    <name type="common">Greater burdock</name>
    <name type="synonym">Lappa major</name>
    <dbReference type="NCBI Taxonomy" id="4217"/>
    <lineage>
        <taxon>Eukaryota</taxon>
        <taxon>Viridiplantae</taxon>
        <taxon>Streptophyta</taxon>
        <taxon>Embryophyta</taxon>
        <taxon>Tracheophyta</taxon>
        <taxon>Spermatophyta</taxon>
        <taxon>Magnoliopsida</taxon>
        <taxon>eudicotyledons</taxon>
        <taxon>Gunneridae</taxon>
        <taxon>Pentapetalae</taxon>
        <taxon>asterids</taxon>
        <taxon>campanulids</taxon>
        <taxon>Asterales</taxon>
        <taxon>Asteraceae</taxon>
        <taxon>Carduoideae</taxon>
        <taxon>Cardueae</taxon>
        <taxon>Arctiinae</taxon>
        <taxon>Arctium</taxon>
    </lineage>
</organism>
<evidence type="ECO:0000313" key="2">
    <source>
        <dbReference type="Proteomes" id="UP001055879"/>
    </source>
</evidence>
<dbReference type="Proteomes" id="UP001055879">
    <property type="component" value="Linkage Group LG18"/>
</dbReference>
<dbReference type="EMBL" id="CM042064">
    <property type="protein sequence ID" value="KAI3665332.1"/>
    <property type="molecule type" value="Genomic_DNA"/>
</dbReference>